<accession>A0A0R4IIR8</accession>
<dbReference type="STRING" id="7955.ENSDARP00000133373"/>
<keyword evidence="4" id="KW-1185">Reference proteome</keyword>
<dbReference type="FunFam" id="1.10.357.70:FF:000021">
    <property type="entry name" value="Si:dkey-45k15.1"/>
    <property type="match status" value="1"/>
</dbReference>
<organism evidence="3">
    <name type="scientific">Danio rerio</name>
    <name type="common">Zebrafish</name>
    <name type="synonym">Brachydanio rerio</name>
    <dbReference type="NCBI Taxonomy" id="7955"/>
    <lineage>
        <taxon>Eukaryota</taxon>
        <taxon>Metazoa</taxon>
        <taxon>Chordata</taxon>
        <taxon>Craniata</taxon>
        <taxon>Vertebrata</taxon>
        <taxon>Euteleostomi</taxon>
        <taxon>Actinopterygii</taxon>
        <taxon>Neopterygii</taxon>
        <taxon>Teleostei</taxon>
        <taxon>Ostariophysi</taxon>
        <taxon>Cypriniformes</taxon>
        <taxon>Danionidae</taxon>
        <taxon>Danioninae</taxon>
        <taxon>Danio</taxon>
    </lineage>
</organism>
<dbReference type="GeneID" id="101882842"/>
<evidence type="ECO:0000256" key="2">
    <source>
        <dbReference type="SAM" id="Coils"/>
    </source>
</evidence>
<dbReference type="EMBL" id="CT027980">
    <property type="status" value="NOT_ANNOTATED_CDS"/>
    <property type="molecule type" value="Genomic_DNA"/>
</dbReference>
<evidence type="ECO:0000313" key="5">
    <source>
        <dbReference type="RefSeq" id="XP_021336390.1"/>
    </source>
</evidence>
<reference evidence="3" key="2">
    <citation type="submission" date="2015-11" db="UniProtKB">
        <authorList>
            <consortium name="Ensembl"/>
        </authorList>
    </citation>
    <scope>IDENTIFICATION</scope>
    <source>
        <strain evidence="3">Tuebingen</strain>
    </source>
</reference>
<evidence type="ECO:0000313" key="4">
    <source>
        <dbReference type="Proteomes" id="UP000000437"/>
    </source>
</evidence>
<dbReference type="PANTHER" id="PTHR21292">
    <property type="entry name" value="EXOCYST COMPLEX COMPONENT SEC6-RELATED"/>
    <property type="match status" value="1"/>
</dbReference>
<feature type="coiled-coil region" evidence="2">
    <location>
        <begin position="415"/>
        <end position="442"/>
    </location>
</feature>
<dbReference type="Bgee" id="ENSDARG00000061714">
    <property type="expression patterns" value="Expressed in intestine and 9 other cell types or tissues"/>
</dbReference>
<dbReference type="PANTHER" id="PTHR21292:SF7">
    <property type="entry name" value="EXOCYST COMPLEX COMPONENT 3-LIKE 2"/>
    <property type="match status" value="1"/>
</dbReference>
<dbReference type="Ensembl" id="ENSDART00000088322.6">
    <property type="protein sequence ID" value="ENSDARP00000133373.1"/>
    <property type="gene ID" value="ENSDARG00000061714.7"/>
</dbReference>
<dbReference type="GO" id="GO:0000145">
    <property type="term" value="C:exocyst"/>
    <property type="evidence" value="ECO:0000318"/>
    <property type="project" value="GO_Central"/>
</dbReference>
<dbReference type="OrthoDB" id="190098at2759"/>
<dbReference type="RefSeq" id="XP_021336390.1">
    <property type="nucleotide sequence ID" value="XM_021480715.2"/>
</dbReference>
<dbReference type="SMR" id="A0A0R4IIR8"/>
<dbReference type="Proteomes" id="UP000000437">
    <property type="component" value="Chromosome 13"/>
</dbReference>
<dbReference type="GeneTree" id="ENSGT01030000234613"/>
<dbReference type="GO" id="GO:0000149">
    <property type="term" value="F:SNARE binding"/>
    <property type="evidence" value="ECO:0000318"/>
    <property type="project" value="GO_Central"/>
</dbReference>
<reference evidence="5" key="3">
    <citation type="submission" date="2025-04" db="UniProtKB">
        <authorList>
            <consortium name="RefSeq"/>
        </authorList>
    </citation>
    <scope>IDENTIFICATION</scope>
    <source>
        <strain evidence="5">Tuebingen</strain>
    </source>
</reference>
<name>A0A0R4IIR8_DANRE</name>
<dbReference type="GO" id="GO:0006887">
    <property type="term" value="P:exocytosis"/>
    <property type="evidence" value="ECO:0000318"/>
    <property type="project" value="GO_Central"/>
</dbReference>
<evidence type="ECO:0000313" key="3">
    <source>
        <dbReference type="Ensembl" id="ENSDARP00000133373"/>
    </source>
</evidence>
<reference evidence="3 4" key="1">
    <citation type="journal article" date="2013" name="Nature">
        <title>The zebrafish reference genome sequence and its relationship to the human genome.</title>
        <authorList>
            <consortium name="Genome Reference Consortium Zebrafish"/>
            <person name="Howe K."/>
            <person name="Clark M.D."/>
            <person name="Torroja C.F."/>
            <person name="Torrance J."/>
            <person name="Berthelot C."/>
            <person name="Muffato M."/>
            <person name="Collins J.E."/>
            <person name="Humphray S."/>
            <person name="McLaren K."/>
            <person name="Matthews L."/>
            <person name="McLaren S."/>
            <person name="Sealy I."/>
            <person name="Caccamo M."/>
            <person name="Churcher C."/>
            <person name="Scott C."/>
            <person name="Barrett J.C."/>
            <person name="Koch R."/>
            <person name="Rauch G.J."/>
            <person name="White S."/>
            <person name="Chow W."/>
            <person name="Kilian B."/>
            <person name="Quintais L.T."/>
            <person name="Guerra-Assuncao J.A."/>
            <person name="Zhou Y."/>
            <person name="Gu Y."/>
            <person name="Yen J."/>
            <person name="Vogel J.H."/>
            <person name="Eyre T."/>
            <person name="Redmond S."/>
            <person name="Banerjee R."/>
            <person name="Chi J."/>
            <person name="Fu B."/>
            <person name="Langley E."/>
            <person name="Maguire S.F."/>
            <person name="Laird G.K."/>
            <person name="Lloyd D."/>
            <person name="Kenyon E."/>
            <person name="Donaldson S."/>
            <person name="Sehra H."/>
            <person name="Almeida-King J."/>
            <person name="Loveland J."/>
            <person name="Trevanion S."/>
            <person name="Jones M."/>
            <person name="Quail M."/>
            <person name="Willey D."/>
            <person name="Hunt A."/>
            <person name="Burton J."/>
            <person name="Sims S."/>
            <person name="McLay K."/>
            <person name="Plumb B."/>
            <person name="Davis J."/>
            <person name="Clee C."/>
            <person name="Oliver K."/>
            <person name="Clark R."/>
            <person name="Riddle C."/>
            <person name="Elliot D."/>
            <person name="Eliott D."/>
            <person name="Threadgold G."/>
            <person name="Harden G."/>
            <person name="Ware D."/>
            <person name="Begum S."/>
            <person name="Mortimore B."/>
            <person name="Mortimer B."/>
            <person name="Kerry G."/>
            <person name="Heath P."/>
            <person name="Phillimore B."/>
            <person name="Tracey A."/>
            <person name="Corby N."/>
            <person name="Dunn M."/>
            <person name="Johnson C."/>
            <person name="Wood J."/>
            <person name="Clark S."/>
            <person name="Pelan S."/>
            <person name="Griffiths G."/>
            <person name="Smith M."/>
            <person name="Glithero R."/>
            <person name="Howden P."/>
            <person name="Barker N."/>
            <person name="Lloyd C."/>
            <person name="Stevens C."/>
            <person name="Harley J."/>
            <person name="Holt K."/>
            <person name="Panagiotidis G."/>
            <person name="Lovell J."/>
            <person name="Beasley H."/>
            <person name="Henderson C."/>
            <person name="Gordon D."/>
            <person name="Auger K."/>
            <person name="Wright D."/>
            <person name="Collins J."/>
            <person name="Raisen C."/>
            <person name="Dyer L."/>
            <person name="Leung K."/>
            <person name="Robertson L."/>
            <person name="Ambridge K."/>
            <person name="Leongamornlert D."/>
            <person name="McGuire S."/>
            <person name="Gilderthorp R."/>
            <person name="Griffiths C."/>
            <person name="Manthravadi D."/>
            <person name="Nichol S."/>
            <person name="Barker G."/>
            <person name="Whitehead S."/>
            <person name="Kay M."/>
            <person name="Brown J."/>
            <person name="Murnane C."/>
            <person name="Gray E."/>
            <person name="Humphries M."/>
            <person name="Sycamore N."/>
            <person name="Barker D."/>
            <person name="Saunders D."/>
            <person name="Wallis J."/>
            <person name="Babbage A."/>
            <person name="Hammond S."/>
            <person name="Mashreghi-Mohammadi M."/>
            <person name="Barr L."/>
            <person name="Martin S."/>
            <person name="Wray P."/>
            <person name="Ellington A."/>
            <person name="Matthews N."/>
            <person name="Ellwood M."/>
            <person name="Woodmansey R."/>
            <person name="Clark G."/>
            <person name="Cooper J."/>
            <person name="Cooper J."/>
            <person name="Tromans A."/>
            <person name="Grafham D."/>
            <person name="Skuce C."/>
            <person name="Pandian R."/>
            <person name="Andrews R."/>
            <person name="Harrison E."/>
            <person name="Kimberley A."/>
            <person name="Garnett J."/>
            <person name="Fosker N."/>
            <person name="Hall R."/>
            <person name="Garner P."/>
            <person name="Kelly D."/>
            <person name="Bird C."/>
            <person name="Palmer S."/>
            <person name="Gehring I."/>
            <person name="Berger A."/>
            <person name="Dooley C.M."/>
            <person name="Ersan-Urun Z."/>
            <person name="Eser C."/>
            <person name="Geiger H."/>
            <person name="Geisler M."/>
            <person name="Karotki L."/>
            <person name="Kirn A."/>
            <person name="Konantz J."/>
            <person name="Konantz M."/>
            <person name="Oberlander M."/>
            <person name="Rudolph-Geiger S."/>
            <person name="Teucke M."/>
            <person name="Lanz C."/>
            <person name="Raddatz G."/>
            <person name="Osoegawa K."/>
            <person name="Zhu B."/>
            <person name="Rapp A."/>
            <person name="Widaa S."/>
            <person name="Langford C."/>
            <person name="Yang F."/>
            <person name="Schuster S.C."/>
            <person name="Carter N.P."/>
            <person name="Harrow J."/>
            <person name="Ning Z."/>
            <person name="Herrero J."/>
            <person name="Searle S.M."/>
            <person name="Enright A."/>
            <person name="Geisler R."/>
            <person name="Plasterk R.H."/>
            <person name="Lee C."/>
            <person name="Westerfield M."/>
            <person name="de Jong P.J."/>
            <person name="Zon L.I."/>
            <person name="Postlethwait J.H."/>
            <person name="Nusslein-Volhard C."/>
            <person name="Hubbard T.J."/>
            <person name="Roest Crollius H."/>
            <person name="Rogers J."/>
            <person name="Stemple D.L."/>
        </authorList>
    </citation>
    <scope>NUCLEOTIDE SEQUENCE [LARGE SCALE GENOMIC DNA]</scope>
    <source>
        <strain evidence="3">Tuebingen</strain>
    </source>
</reference>
<dbReference type="KEGG" id="dre:101882842"/>
<dbReference type="RefSeq" id="XP_073776747.1">
    <property type="nucleotide sequence ID" value="XM_073920646.1"/>
</dbReference>
<dbReference type="AGR" id="ZFIN:ZDB-GENE-081107-67"/>
<dbReference type="Pfam" id="PF06046">
    <property type="entry name" value="Sec6"/>
    <property type="match status" value="1"/>
</dbReference>
<dbReference type="GO" id="GO:0051601">
    <property type="term" value="P:exocyst localization"/>
    <property type="evidence" value="ECO:0000318"/>
    <property type="project" value="GO_Central"/>
</dbReference>
<proteinExistence type="inferred from homology"/>
<accession>A0A8M9QNL3</accession>
<dbReference type="InterPro" id="IPR042532">
    <property type="entry name" value="EXOC3/Sec6_C"/>
</dbReference>
<protein>
    <submittedName>
        <fullName evidence="5">Exocyst complex component 3-like protein 2</fullName>
    </submittedName>
    <submittedName>
        <fullName evidence="3">Si:dkey-45k15.1</fullName>
    </submittedName>
</protein>
<comment type="similarity">
    <text evidence="1">Belongs to the SEC6 family.</text>
</comment>
<dbReference type="Gene3D" id="1.10.357.70">
    <property type="entry name" value="Exocyst complex component Sec6, C-terminal domain"/>
    <property type="match status" value="1"/>
</dbReference>
<sequence length="632" mass="73904">MAKSPTSSVQTIFRRLSLFTKSGSERKEYKQSRKHSLSISKEEEITAEIPLRPCSVLEIRDYIQKDRLKEAYVNLQAMRLELQRERKPQEEGASPVNLVNKEKDINILFETLRNKISDIVRSSFQPSFNKELLEYAAHIIKEEKEKQVEPGAMPGWRESWRDAVQDGVRDTLKNLTLDTHKQNDCSFEVHLELLGKAVVDDLERVETELLSLYPKNFNVLETYVTCYHEAVEEHLKKLLENMTELKDYKVLLDFTIQRFPSLFRAHSDQEDKAAPIIQEDLLNKIKSSYCQCQKDDFKSELENIIRCEKDVWKLKKTPDKTENGFLTSNIHTNICQLITSYVGNLKEIDEDLGKLFILVCLEELNPFLARFEEVFSQSTCFLLTSDLLDICLWIQYHITYINSFNSLKEHVQCYKESCSAQVETLNKQVDQLNQRLSQTLIKHFQTDVKPLMDEMMTKKWLKTDEDFNEVVSRIYNISGLCKTMRAPAAQVFANDIHYYVAREYISKLMKKKYKCKKSKNEEAAIKIREQWNELKKLFQEMGSSLDWLYPLGEYLSDIIKMENYKNIKELLTPLVNDYPDISKKHLLAVLYFRGSVFGGLNFRNESVLNPFTVLKRDVGDPHLGRVFFSDIE</sequence>
<dbReference type="AlphaFoldDB" id="A0A0R4IIR8"/>
<dbReference type="InterPro" id="IPR010326">
    <property type="entry name" value="EXOC3/Sec6"/>
</dbReference>
<evidence type="ECO:0000256" key="1">
    <source>
        <dbReference type="ARBA" id="ARBA00009447"/>
    </source>
</evidence>
<dbReference type="RefSeq" id="XP_073776748.1">
    <property type="nucleotide sequence ID" value="XM_073920647.1"/>
</dbReference>
<evidence type="ECO:0000313" key="6">
    <source>
        <dbReference type="ZFIN" id="ZDB-GENE-081107-67"/>
    </source>
</evidence>
<gene>
    <name evidence="3 5 6" type="primary">si:dkey-45k15.1</name>
</gene>
<keyword evidence="2" id="KW-0175">Coiled coil</keyword>
<dbReference type="ZFIN" id="ZDB-GENE-081107-67">
    <property type="gene designation" value="si:dkey-45k15.1"/>
</dbReference>